<dbReference type="GO" id="GO:0005634">
    <property type="term" value="C:nucleus"/>
    <property type="evidence" value="ECO:0007669"/>
    <property type="project" value="TreeGrafter"/>
</dbReference>
<evidence type="ECO:0000313" key="6">
    <source>
        <dbReference type="EMBL" id="CAI8600170.1"/>
    </source>
</evidence>
<proteinExistence type="predicted"/>
<dbReference type="CDD" id="cd11378">
    <property type="entry name" value="DUF296"/>
    <property type="match status" value="1"/>
</dbReference>
<accession>A0AAV0ZNE1</accession>
<dbReference type="PROSITE" id="PS51742">
    <property type="entry name" value="PPC"/>
    <property type="match status" value="1"/>
</dbReference>
<sequence>MPIGLTPHIIEIDAGADLLYTLFEFARSRGRSIHILNGIGMVADVTLIQSNRSFVSVLGMFDLLSIRGTIIPLSTAECLGVLQITLSDSADDEDDVIQGSVISPLVAYSPMRVTFVSFPNPAF</sequence>
<dbReference type="SUPFAM" id="SSF117856">
    <property type="entry name" value="AF0104/ALDC/Ptd012-like"/>
    <property type="match status" value="1"/>
</dbReference>
<keyword evidence="4" id="KW-0539">Nucleus</keyword>
<evidence type="ECO:0000256" key="3">
    <source>
        <dbReference type="ARBA" id="ARBA00023163"/>
    </source>
</evidence>
<feature type="domain" description="PPC" evidence="5">
    <location>
        <begin position="1"/>
        <end position="123"/>
    </location>
</feature>
<keyword evidence="1" id="KW-0805">Transcription regulation</keyword>
<dbReference type="GO" id="GO:0003700">
    <property type="term" value="F:DNA-binding transcription factor activity"/>
    <property type="evidence" value="ECO:0007669"/>
    <property type="project" value="TreeGrafter"/>
</dbReference>
<keyword evidence="7" id="KW-1185">Reference proteome</keyword>
<dbReference type="Gene3D" id="3.30.1330.80">
    <property type="entry name" value="Hypothetical protein, similar to alpha- acetolactate decarboxylase, domain 2"/>
    <property type="match status" value="1"/>
</dbReference>
<dbReference type="InterPro" id="IPR005175">
    <property type="entry name" value="PPC_dom"/>
</dbReference>
<dbReference type="Proteomes" id="UP001157006">
    <property type="component" value="Chromosome 2"/>
</dbReference>
<gene>
    <name evidence="6" type="ORF">VFH_II209480</name>
</gene>
<dbReference type="GO" id="GO:0010228">
    <property type="term" value="P:vegetative to reproductive phase transition of meristem"/>
    <property type="evidence" value="ECO:0007669"/>
    <property type="project" value="TreeGrafter"/>
</dbReference>
<evidence type="ECO:0000256" key="2">
    <source>
        <dbReference type="ARBA" id="ARBA00023125"/>
    </source>
</evidence>
<dbReference type="EMBL" id="OX451737">
    <property type="protein sequence ID" value="CAI8600170.1"/>
    <property type="molecule type" value="Genomic_DNA"/>
</dbReference>
<reference evidence="6 7" key="1">
    <citation type="submission" date="2023-01" db="EMBL/GenBank/DDBJ databases">
        <authorList>
            <person name="Kreplak J."/>
        </authorList>
    </citation>
    <scope>NUCLEOTIDE SEQUENCE [LARGE SCALE GENOMIC DNA]</scope>
</reference>
<dbReference type="GO" id="GO:0003680">
    <property type="term" value="F:minor groove of adenine-thymine-rich DNA binding"/>
    <property type="evidence" value="ECO:0007669"/>
    <property type="project" value="InterPro"/>
</dbReference>
<evidence type="ECO:0000256" key="1">
    <source>
        <dbReference type="ARBA" id="ARBA00023015"/>
    </source>
</evidence>
<organism evidence="6 7">
    <name type="scientific">Vicia faba</name>
    <name type="common">Broad bean</name>
    <name type="synonym">Faba vulgaris</name>
    <dbReference type="NCBI Taxonomy" id="3906"/>
    <lineage>
        <taxon>Eukaryota</taxon>
        <taxon>Viridiplantae</taxon>
        <taxon>Streptophyta</taxon>
        <taxon>Embryophyta</taxon>
        <taxon>Tracheophyta</taxon>
        <taxon>Spermatophyta</taxon>
        <taxon>Magnoliopsida</taxon>
        <taxon>eudicotyledons</taxon>
        <taxon>Gunneridae</taxon>
        <taxon>Pentapetalae</taxon>
        <taxon>rosids</taxon>
        <taxon>fabids</taxon>
        <taxon>Fabales</taxon>
        <taxon>Fabaceae</taxon>
        <taxon>Papilionoideae</taxon>
        <taxon>50 kb inversion clade</taxon>
        <taxon>NPAAA clade</taxon>
        <taxon>Hologalegina</taxon>
        <taxon>IRL clade</taxon>
        <taxon>Fabeae</taxon>
        <taxon>Vicia</taxon>
    </lineage>
</organism>
<evidence type="ECO:0000259" key="5">
    <source>
        <dbReference type="PROSITE" id="PS51742"/>
    </source>
</evidence>
<keyword evidence="2" id="KW-0238">DNA-binding</keyword>
<protein>
    <recommendedName>
        <fullName evidence="5">PPC domain-containing protein</fullName>
    </recommendedName>
</protein>
<dbReference type="PANTHER" id="PTHR31100">
    <property type="entry name" value="AT-HOOK MOTIF NUCLEAR-LOCALIZED PROTEIN 15"/>
    <property type="match status" value="1"/>
</dbReference>
<dbReference type="Pfam" id="PF03479">
    <property type="entry name" value="PCC"/>
    <property type="match status" value="1"/>
</dbReference>
<evidence type="ECO:0000256" key="4">
    <source>
        <dbReference type="ARBA" id="ARBA00023242"/>
    </source>
</evidence>
<dbReference type="AlphaFoldDB" id="A0AAV0ZNE1"/>
<keyword evidence="3" id="KW-0804">Transcription</keyword>
<dbReference type="InterPro" id="IPR014476">
    <property type="entry name" value="AHL15-29"/>
</dbReference>
<dbReference type="PANTHER" id="PTHR31100:SF51">
    <property type="entry name" value="AT-HOOK MOTIF NUCLEAR-LOCALIZED PROTEIN 29"/>
    <property type="match status" value="1"/>
</dbReference>
<name>A0AAV0ZNE1_VICFA</name>
<evidence type="ECO:0000313" key="7">
    <source>
        <dbReference type="Proteomes" id="UP001157006"/>
    </source>
</evidence>